<dbReference type="Proteomes" id="UP000198569">
    <property type="component" value="Unassembled WGS sequence"/>
</dbReference>
<organism evidence="1 2">
    <name type="scientific">Flavobacterium degerlachei</name>
    <dbReference type="NCBI Taxonomy" id="229203"/>
    <lineage>
        <taxon>Bacteria</taxon>
        <taxon>Pseudomonadati</taxon>
        <taxon>Bacteroidota</taxon>
        <taxon>Flavobacteriia</taxon>
        <taxon>Flavobacteriales</taxon>
        <taxon>Flavobacteriaceae</taxon>
        <taxon>Flavobacterium</taxon>
    </lineage>
</organism>
<evidence type="ECO:0000313" key="2">
    <source>
        <dbReference type="Proteomes" id="UP000198569"/>
    </source>
</evidence>
<evidence type="ECO:0000313" key="1">
    <source>
        <dbReference type="EMBL" id="SDY06096.1"/>
    </source>
</evidence>
<sequence length="253" mass="29120">MGKQYAVLHVQKHSSTGGNLGNHIERAEGMKHTYPHANPEMKKHNKSFKTGYEGMSLGKAVLKRIEKGYTGKTAIRKDAVKFLSLILSGTHDQIMKINQSAELYTPWLRANEAFLQEEFGKENIVKLELHRDEKTPHFHAIVVPLTKDGRLSAKEVVGDRNKLKAFQDRYSEKMKAFGLERGEENSKNNHVTTKEFYDELEKTRKEVENLDLDRIQLIPAAQKTQMIKKYAKTATLDLNLKELKNSKNKRFRQ</sequence>
<keyword evidence="2" id="KW-1185">Reference proteome</keyword>
<dbReference type="STRING" id="229203.SAMN05444338_1275"/>
<gene>
    <name evidence="1" type="ORF">SAMN05444338_1275</name>
</gene>
<dbReference type="NCBIfam" id="NF041497">
    <property type="entry name" value="MobV"/>
    <property type="match status" value="1"/>
</dbReference>
<dbReference type="RefSeq" id="WP_091435325.1">
    <property type="nucleotide sequence ID" value="NZ_FNMV01000027.1"/>
</dbReference>
<dbReference type="AlphaFoldDB" id="A0A1H3GRY1"/>
<dbReference type="GO" id="GO:0003677">
    <property type="term" value="F:DNA binding"/>
    <property type="evidence" value="ECO:0007669"/>
    <property type="project" value="InterPro"/>
</dbReference>
<dbReference type="Pfam" id="PF01076">
    <property type="entry name" value="Mob_Pre"/>
    <property type="match status" value="1"/>
</dbReference>
<name>A0A1H3GRY1_9FLAO</name>
<protein>
    <submittedName>
        <fullName evidence="1">Plasmid recombination enzyme</fullName>
    </submittedName>
</protein>
<dbReference type="GO" id="GO:0006310">
    <property type="term" value="P:DNA recombination"/>
    <property type="evidence" value="ECO:0007669"/>
    <property type="project" value="InterPro"/>
</dbReference>
<proteinExistence type="predicted"/>
<reference evidence="2" key="1">
    <citation type="submission" date="2016-10" db="EMBL/GenBank/DDBJ databases">
        <authorList>
            <person name="Varghese N."/>
            <person name="Submissions S."/>
        </authorList>
    </citation>
    <scope>NUCLEOTIDE SEQUENCE [LARGE SCALE GENOMIC DNA]</scope>
    <source>
        <strain evidence="2">DSM 15718</strain>
    </source>
</reference>
<dbReference type="CDD" id="cd17242">
    <property type="entry name" value="MobM_relaxase"/>
    <property type="match status" value="1"/>
</dbReference>
<dbReference type="Gene3D" id="3.30.930.30">
    <property type="match status" value="1"/>
</dbReference>
<dbReference type="InterPro" id="IPR001668">
    <property type="entry name" value="Mob_Pre"/>
</dbReference>
<accession>A0A1H3GRY1</accession>
<dbReference type="OrthoDB" id="8536512at2"/>
<dbReference type="EMBL" id="FNMV01000027">
    <property type="protein sequence ID" value="SDY06096.1"/>
    <property type="molecule type" value="Genomic_DNA"/>
</dbReference>